<sequence length="67" mass="7405">MFDHPAALLRPLAQTKTLDSWDNKYTVNGGVQVKLELFNCVSVGHCKTGIHICGQHFQPVSKILNAL</sequence>
<dbReference type="Proteomes" id="UP000823674">
    <property type="component" value="Chromosome A08"/>
</dbReference>
<evidence type="ECO:0000313" key="2">
    <source>
        <dbReference type="Proteomes" id="UP000823674"/>
    </source>
</evidence>
<protein>
    <submittedName>
        <fullName evidence="1">Uncharacterized protein</fullName>
    </submittedName>
</protein>
<gene>
    <name evidence="1" type="primary">A08g502340.1_BraROA</name>
    <name evidence="1" type="ORF">IGI04_029936</name>
</gene>
<comment type="caution">
    <text evidence="1">The sequence shown here is derived from an EMBL/GenBank/DDBJ whole genome shotgun (WGS) entry which is preliminary data.</text>
</comment>
<proteinExistence type="predicted"/>
<accession>A0ABQ7LP87</accession>
<keyword evidence="2" id="KW-1185">Reference proteome</keyword>
<evidence type="ECO:0000313" key="1">
    <source>
        <dbReference type="EMBL" id="KAG5388395.1"/>
    </source>
</evidence>
<name>A0ABQ7LP87_BRACM</name>
<reference evidence="1 2" key="1">
    <citation type="submission" date="2021-03" db="EMBL/GenBank/DDBJ databases">
        <authorList>
            <person name="King G.J."/>
            <person name="Bancroft I."/>
            <person name="Baten A."/>
            <person name="Bloomfield J."/>
            <person name="Borpatragohain P."/>
            <person name="He Z."/>
            <person name="Irish N."/>
            <person name="Irwin J."/>
            <person name="Liu K."/>
            <person name="Mauleon R.P."/>
            <person name="Moore J."/>
            <person name="Morris R."/>
            <person name="Ostergaard L."/>
            <person name="Wang B."/>
            <person name="Wells R."/>
        </authorList>
    </citation>
    <scope>NUCLEOTIDE SEQUENCE [LARGE SCALE GENOMIC DNA]</scope>
    <source>
        <strain evidence="1">R-o-18</strain>
        <tissue evidence="1">Leaf</tissue>
    </source>
</reference>
<dbReference type="EMBL" id="JADBGQ010000007">
    <property type="protein sequence ID" value="KAG5388395.1"/>
    <property type="molecule type" value="Genomic_DNA"/>
</dbReference>
<organism evidence="1 2">
    <name type="scientific">Brassica rapa subsp. trilocularis</name>
    <dbReference type="NCBI Taxonomy" id="1813537"/>
    <lineage>
        <taxon>Eukaryota</taxon>
        <taxon>Viridiplantae</taxon>
        <taxon>Streptophyta</taxon>
        <taxon>Embryophyta</taxon>
        <taxon>Tracheophyta</taxon>
        <taxon>Spermatophyta</taxon>
        <taxon>Magnoliopsida</taxon>
        <taxon>eudicotyledons</taxon>
        <taxon>Gunneridae</taxon>
        <taxon>Pentapetalae</taxon>
        <taxon>rosids</taxon>
        <taxon>malvids</taxon>
        <taxon>Brassicales</taxon>
        <taxon>Brassicaceae</taxon>
        <taxon>Brassiceae</taxon>
        <taxon>Brassica</taxon>
    </lineage>
</organism>